<dbReference type="Pfam" id="PF11453">
    <property type="entry name" value="DUF2950"/>
    <property type="match status" value="1"/>
</dbReference>
<accession>A0AAP9XPS0</accession>
<dbReference type="EMBL" id="CP062916">
    <property type="protein sequence ID" value="QPF08040.1"/>
    <property type="molecule type" value="Genomic_DNA"/>
</dbReference>
<evidence type="ECO:0000256" key="1">
    <source>
        <dbReference type="SAM" id="SignalP"/>
    </source>
</evidence>
<evidence type="ECO:0000313" key="3">
    <source>
        <dbReference type="Proteomes" id="UP000594500"/>
    </source>
</evidence>
<gene>
    <name evidence="2" type="ORF">IMO34_22465</name>
</gene>
<protein>
    <submittedName>
        <fullName evidence="2">DUF2950 family protein</fullName>
    </submittedName>
</protein>
<dbReference type="RefSeq" id="WP_195709827.1">
    <property type="nucleotide sequence ID" value="NZ_CP062916.1"/>
</dbReference>
<evidence type="ECO:0000313" key="2">
    <source>
        <dbReference type="EMBL" id="QPF08040.1"/>
    </source>
</evidence>
<dbReference type="InterPro" id="IPR021556">
    <property type="entry name" value="DUF2950"/>
</dbReference>
<proteinExistence type="predicted"/>
<keyword evidence="1" id="KW-0732">Signal</keyword>
<reference evidence="2 3" key="1">
    <citation type="submission" date="2020-10" db="EMBL/GenBank/DDBJ databases">
        <title>Resistance determinants and their genetic context in bacteria from a longitudinal study of pigs reared under conventional and antibiotic-free husbandry practices.</title>
        <authorList>
            <person name="Poulin-Laprade D."/>
            <person name="Brouard J.-S."/>
            <person name="Gagnon N."/>
            <person name="Turcotte A."/>
            <person name="Langlois A."/>
            <person name="Matte J.J."/>
            <person name="Carrillo C.D."/>
            <person name="Zaheer R."/>
            <person name="McAllister T."/>
            <person name="Topp E."/>
            <person name="Talbot G."/>
        </authorList>
    </citation>
    <scope>NUCLEOTIDE SEQUENCE [LARGE SCALE GENOMIC DNA]</scope>
    <source>
        <strain evidence="2 3">Res13-Abat-PEB01-P1-04-A</strain>
    </source>
</reference>
<feature type="signal peptide" evidence="1">
    <location>
        <begin position="1"/>
        <end position="21"/>
    </location>
</feature>
<dbReference type="Proteomes" id="UP000594500">
    <property type="component" value="Chromosome"/>
</dbReference>
<sequence>MKKQLRMALLVLAVSPLMALAQQQFSTPELAANALAEALGQNNDSALTALLGDSWQQFLPPEGIDPDAVARFQRDWKISHRIVQQADTAWLDVGSEAWRLPVPMVKSSEGWHFDMAAGEDEILTRAIGRNELAAIQAMHAYVDAQQDFYQLNHTWAKKIISSPGKKDGLYWPTAPGEAPSPLGPAFSPVEPGAGYHGYHFRMIHDEANQGEALLAWPVAWGETGVMSFMIDRRDRVYQANLGENTADQAWGIVKFAPDSRWQALEHQQERPALEHQQERPAP</sequence>
<dbReference type="AlphaFoldDB" id="A0AAP9XPS0"/>
<feature type="chain" id="PRO_5042974046" evidence="1">
    <location>
        <begin position="22"/>
        <end position="282"/>
    </location>
</feature>
<organism evidence="2 3">
    <name type="scientific">Raoultella terrigena</name>
    <name type="common">Klebsiella terrigena</name>
    <dbReference type="NCBI Taxonomy" id="577"/>
    <lineage>
        <taxon>Bacteria</taxon>
        <taxon>Pseudomonadati</taxon>
        <taxon>Pseudomonadota</taxon>
        <taxon>Gammaproteobacteria</taxon>
        <taxon>Enterobacterales</taxon>
        <taxon>Enterobacteriaceae</taxon>
        <taxon>Klebsiella/Raoultella group</taxon>
        <taxon>Raoultella</taxon>
    </lineage>
</organism>
<name>A0AAP9XPS0_RAOTE</name>